<organism evidence="2 3">
    <name type="scientific">Vespula maculifrons</name>
    <name type="common">Eastern yellow jacket</name>
    <name type="synonym">Wasp</name>
    <dbReference type="NCBI Taxonomy" id="7453"/>
    <lineage>
        <taxon>Eukaryota</taxon>
        <taxon>Metazoa</taxon>
        <taxon>Ecdysozoa</taxon>
        <taxon>Arthropoda</taxon>
        <taxon>Hexapoda</taxon>
        <taxon>Insecta</taxon>
        <taxon>Pterygota</taxon>
        <taxon>Neoptera</taxon>
        <taxon>Endopterygota</taxon>
        <taxon>Hymenoptera</taxon>
        <taxon>Apocrita</taxon>
        <taxon>Aculeata</taxon>
        <taxon>Vespoidea</taxon>
        <taxon>Vespidae</taxon>
        <taxon>Vespinae</taxon>
        <taxon>Vespula</taxon>
    </lineage>
</organism>
<protein>
    <recommendedName>
        <fullName evidence="4">DUF4113 domain-containing protein</fullName>
    </recommendedName>
</protein>
<gene>
    <name evidence="2" type="ORF">V1477_015873</name>
</gene>
<evidence type="ECO:0008006" key="4">
    <source>
        <dbReference type="Google" id="ProtNLM"/>
    </source>
</evidence>
<keyword evidence="3" id="KW-1185">Reference proteome</keyword>
<dbReference type="EMBL" id="JAYRBN010000091">
    <property type="protein sequence ID" value="KAL2730062.1"/>
    <property type="molecule type" value="Genomic_DNA"/>
</dbReference>
<accession>A0ABD2BBE2</accession>
<dbReference type="AlphaFoldDB" id="A0ABD2BBE2"/>
<comment type="caution">
    <text evidence="2">The sequence shown here is derived from an EMBL/GenBank/DDBJ whole genome shotgun (WGS) entry which is preliminary data.</text>
</comment>
<sequence>MAVNFISTFNKNERRERKNTSWPGSSLLVGVHESKGVSQEWSVRRRTVHHRLLEGIPFDQERSTSL</sequence>
<dbReference type="Proteomes" id="UP001607303">
    <property type="component" value="Unassembled WGS sequence"/>
</dbReference>
<name>A0ABD2BBE2_VESMC</name>
<proteinExistence type="predicted"/>
<feature type="compositionally biased region" description="Polar residues" evidence="1">
    <location>
        <begin position="1"/>
        <end position="10"/>
    </location>
</feature>
<feature type="region of interest" description="Disordered" evidence="1">
    <location>
        <begin position="1"/>
        <end position="21"/>
    </location>
</feature>
<evidence type="ECO:0000313" key="2">
    <source>
        <dbReference type="EMBL" id="KAL2730062.1"/>
    </source>
</evidence>
<evidence type="ECO:0000256" key="1">
    <source>
        <dbReference type="SAM" id="MobiDB-lite"/>
    </source>
</evidence>
<reference evidence="2 3" key="1">
    <citation type="journal article" date="2024" name="Ann. Entomol. Soc. Am.">
        <title>Genomic analyses of the southern and eastern yellowjacket wasps (Hymenoptera: Vespidae) reveal evolutionary signatures of social life.</title>
        <authorList>
            <person name="Catto M.A."/>
            <person name="Caine P.B."/>
            <person name="Orr S.E."/>
            <person name="Hunt B.G."/>
            <person name="Goodisman M.A.D."/>
        </authorList>
    </citation>
    <scope>NUCLEOTIDE SEQUENCE [LARGE SCALE GENOMIC DNA]</scope>
    <source>
        <strain evidence="2">232</strain>
        <tissue evidence="2">Head and thorax</tissue>
    </source>
</reference>
<evidence type="ECO:0000313" key="3">
    <source>
        <dbReference type="Proteomes" id="UP001607303"/>
    </source>
</evidence>